<feature type="compositionally biased region" description="Gly residues" evidence="1">
    <location>
        <begin position="480"/>
        <end position="490"/>
    </location>
</feature>
<dbReference type="AlphaFoldDB" id="A0A7S4FEP8"/>
<evidence type="ECO:0000313" key="2">
    <source>
        <dbReference type="EMBL" id="CAE0790897.1"/>
    </source>
</evidence>
<feature type="compositionally biased region" description="Basic and acidic residues" evidence="1">
    <location>
        <begin position="565"/>
        <end position="576"/>
    </location>
</feature>
<feature type="region of interest" description="Disordered" evidence="1">
    <location>
        <begin position="452"/>
        <end position="605"/>
    </location>
</feature>
<reference evidence="2" key="1">
    <citation type="submission" date="2021-01" db="EMBL/GenBank/DDBJ databases">
        <authorList>
            <person name="Corre E."/>
            <person name="Pelletier E."/>
            <person name="Niang G."/>
            <person name="Scheremetjew M."/>
            <person name="Finn R."/>
            <person name="Kale V."/>
            <person name="Holt S."/>
            <person name="Cochrane G."/>
            <person name="Meng A."/>
            <person name="Brown T."/>
            <person name="Cohen L."/>
        </authorList>
    </citation>
    <scope>NUCLEOTIDE SEQUENCE</scope>
    <source>
        <strain evidence="2">CCMP1594</strain>
    </source>
</reference>
<protein>
    <submittedName>
        <fullName evidence="2">Uncharacterized protein</fullName>
    </submittedName>
</protein>
<feature type="compositionally biased region" description="Gly residues" evidence="1">
    <location>
        <begin position="460"/>
        <end position="473"/>
    </location>
</feature>
<sequence>MLVFSLDDYLLQYIFDFCYVPYSKESGQIPLVCQKFYQSYRGLPGECVRAVMREYTKMEDKPKELVDHSDETLEEYRNRVFLMYLTTLLAELRLHTNVFLNDAHPLYPGYEPNPQILVDFKPSTEEEGKMFNQLCRAATVKFQSTPFDCEWLAFDAFSDKMGYSVHHKWATVELRLKKGTLQLHYQDSFEHEDPNFGPFGLAQRVLQVVPENEEVAELLGLPKEKSVVSQVFKECHSYDHFRYFINSSFYRKLGAELGWEDCTVSQMCNLLSLMITQTHRRVHSALLPNSYGVLQMEEFLTDTIERLKENLEMVYPSKHPEGTRAELLAEQAREKLQTLCKLSSVAKMAQVDCMRRKLQQDYDTLLLAATEPGMRPPPFMQPQQMGQNVHFNPALNQMYLNSFHNSPFGFGYSHPYPPPGYPSHPYPPPPSYGYDSYDMPWPGGGGGPGMNHGWKRDMAGEGGKGGRGGYGGGKGRRGQGGRWGGRMTGKGKGEGKGDASKAAKEDQGSQKGPNEDNRPAQNAASKTPMAKSNAPSRNSKKDKPQMPQPGSPRTPKTPPKSPKQTPEKKAGAQEKTRRPKATADSGTASSAKGGKRKWRPLHEVL</sequence>
<gene>
    <name evidence="2" type="ORF">EGYM00163_LOCUS2011</name>
</gene>
<feature type="compositionally biased region" description="Pro residues" evidence="1">
    <location>
        <begin position="546"/>
        <end position="561"/>
    </location>
</feature>
<organism evidence="2">
    <name type="scientific">Eutreptiella gymnastica</name>
    <dbReference type="NCBI Taxonomy" id="73025"/>
    <lineage>
        <taxon>Eukaryota</taxon>
        <taxon>Discoba</taxon>
        <taxon>Euglenozoa</taxon>
        <taxon>Euglenida</taxon>
        <taxon>Spirocuta</taxon>
        <taxon>Euglenophyceae</taxon>
        <taxon>Eutreptiales</taxon>
        <taxon>Eutreptiaceae</taxon>
        <taxon>Eutreptiella</taxon>
    </lineage>
</organism>
<evidence type="ECO:0000256" key="1">
    <source>
        <dbReference type="SAM" id="MobiDB-lite"/>
    </source>
</evidence>
<accession>A0A7S4FEP8</accession>
<feature type="compositionally biased region" description="Basic and acidic residues" evidence="1">
    <location>
        <begin position="491"/>
        <end position="518"/>
    </location>
</feature>
<proteinExistence type="predicted"/>
<name>A0A7S4FEP8_9EUGL</name>
<dbReference type="EMBL" id="HBJA01006322">
    <property type="protein sequence ID" value="CAE0790897.1"/>
    <property type="molecule type" value="Transcribed_RNA"/>
</dbReference>